<dbReference type="SUPFAM" id="SSF55347">
    <property type="entry name" value="Glyceraldehyde-3-phosphate dehydrogenase-like, C-terminal domain"/>
    <property type="match status" value="1"/>
</dbReference>
<dbReference type="PANTHER" id="PTHR43377">
    <property type="entry name" value="BILIVERDIN REDUCTASE A"/>
    <property type="match status" value="1"/>
</dbReference>
<dbReference type="AlphaFoldDB" id="Q1YJP7"/>
<dbReference type="Pfam" id="PF22725">
    <property type="entry name" value="GFO_IDH_MocA_C3"/>
    <property type="match status" value="1"/>
</dbReference>
<dbReference type="GO" id="GO:0000166">
    <property type="term" value="F:nucleotide binding"/>
    <property type="evidence" value="ECO:0007669"/>
    <property type="project" value="InterPro"/>
</dbReference>
<protein>
    <submittedName>
        <fullName evidence="3">Putative oxidoreductase</fullName>
    </submittedName>
</protein>
<dbReference type="Pfam" id="PF01408">
    <property type="entry name" value="GFO_IDH_MocA"/>
    <property type="match status" value="1"/>
</dbReference>
<dbReference type="Gene3D" id="3.30.360.10">
    <property type="entry name" value="Dihydrodipicolinate Reductase, domain 2"/>
    <property type="match status" value="1"/>
</dbReference>
<sequence>MSAEVHAMSPRIAVVGCGQWGQNHIRTLAEIGVLAAVADRTPDRAAAFGEQYGVPALAPDAAIASPDIDALVLALPASVHGVTARAAFAAGKDVLIEKPIALDPADAERTAAAAREAGRLLMVGHVLRFNPVFRALCDEVAAGRIGTLRHMISTRMGLGRFLGMDVVWDLAPHDLSMVLHLAGAHPVDVSCRRRTVLSDETDIADIVMDFPGGIGAEIHVSRVSPYRDRRFSVIGTRGMLTFDDLAPEGQKLAFYAHTVWRTDNAFAFENAPAQYLETEPGMPLDRELRHFIECIGTRAEPETGADEAVETVRILSLASPLARTPG</sequence>
<evidence type="ECO:0000259" key="2">
    <source>
        <dbReference type="Pfam" id="PF22725"/>
    </source>
</evidence>
<dbReference type="SUPFAM" id="SSF51735">
    <property type="entry name" value="NAD(P)-binding Rossmann-fold domains"/>
    <property type="match status" value="1"/>
</dbReference>
<proteinExistence type="predicted"/>
<name>Q1YJP7_AURMS</name>
<feature type="domain" description="Gfo/Idh/MocA-like oxidoreductase N-terminal" evidence="1">
    <location>
        <begin position="11"/>
        <end position="125"/>
    </location>
</feature>
<dbReference type="PANTHER" id="PTHR43377:SF6">
    <property type="entry name" value="GFO_IDH_MOCA-LIKE OXIDOREDUCTASE N-TERMINAL DOMAIN-CONTAINING PROTEIN"/>
    <property type="match status" value="1"/>
</dbReference>
<gene>
    <name evidence="3" type="ORF">SI859A1_00951</name>
</gene>
<dbReference type="Gene3D" id="3.40.50.720">
    <property type="entry name" value="NAD(P)-binding Rossmann-like Domain"/>
    <property type="match status" value="1"/>
</dbReference>
<dbReference type="InterPro" id="IPR055170">
    <property type="entry name" value="GFO_IDH_MocA-like_dom"/>
</dbReference>
<dbReference type="BioCyc" id="AURANTIMONAS:SI859A1_00951-MONOMER"/>
<dbReference type="InterPro" id="IPR000683">
    <property type="entry name" value="Gfo/Idh/MocA-like_OxRdtase_N"/>
</dbReference>
<evidence type="ECO:0000313" key="4">
    <source>
        <dbReference type="Proteomes" id="UP000000321"/>
    </source>
</evidence>
<evidence type="ECO:0000313" key="3">
    <source>
        <dbReference type="EMBL" id="EAS50826.1"/>
    </source>
</evidence>
<comment type="caution">
    <text evidence="3">The sequence shown here is derived from an EMBL/GenBank/DDBJ whole genome shotgun (WGS) entry which is preliminary data.</text>
</comment>
<dbReference type="HOGENOM" id="CLU_023194_10_2_5"/>
<keyword evidence="4" id="KW-1185">Reference proteome</keyword>
<dbReference type="InterPro" id="IPR036291">
    <property type="entry name" value="NAD(P)-bd_dom_sf"/>
</dbReference>
<feature type="domain" description="GFO/IDH/MocA-like oxidoreductase" evidence="2">
    <location>
        <begin position="134"/>
        <end position="240"/>
    </location>
</feature>
<evidence type="ECO:0000259" key="1">
    <source>
        <dbReference type="Pfam" id="PF01408"/>
    </source>
</evidence>
<dbReference type="Proteomes" id="UP000000321">
    <property type="component" value="Unassembled WGS sequence"/>
</dbReference>
<dbReference type="EMBL" id="AAPJ01000002">
    <property type="protein sequence ID" value="EAS50826.1"/>
    <property type="molecule type" value="Genomic_DNA"/>
</dbReference>
<organism evidence="3 4">
    <name type="scientific">Aurantimonas manganoxydans (strain ATCC BAA-1229 / DSM 21871 / SI85-9A1)</name>
    <dbReference type="NCBI Taxonomy" id="287752"/>
    <lineage>
        <taxon>Bacteria</taxon>
        <taxon>Pseudomonadati</taxon>
        <taxon>Pseudomonadota</taxon>
        <taxon>Alphaproteobacteria</taxon>
        <taxon>Hyphomicrobiales</taxon>
        <taxon>Aurantimonadaceae</taxon>
        <taxon>Aurantimonas</taxon>
    </lineage>
</organism>
<reference evidence="3 4" key="1">
    <citation type="journal article" date="2008" name="Appl. Environ. Microbiol.">
        <title>Genomic insights into Mn(II) oxidation by the marine alphaproteobacterium Aurantimonas sp. strain SI85-9A1.</title>
        <authorList>
            <person name="Dick G.J."/>
            <person name="Podell S."/>
            <person name="Johnson H.A."/>
            <person name="Rivera-Espinoza Y."/>
            <person name="Bernier-Latmani R."/>
            <person name="McCarthy J.K."/>
            <person name="Torpey J.W."/>
            <person name="Clement B.G."/>
            <person name="Gaasterland T."/>
            <person name="Tebo B.M."/>
        </authorList>
    </citation>
    <scope>NUCLEOTIDE SEQUENCE [LARGE SCALE GENOMIC DNA]</scope>
    <source>
        <strain evidence="3 4">SI85-9A1</strain>
    </source>
</reference>
<dbReference type="InterPro" id="IPR051450">
    <property type="entry name" value="Gfo/Idh/MocA_Oxidoreductases"/>
</dbReference>
<accession>Q1YJP7</accession>